<reference evidence="3" key="1">
    <citation type="journal article" date="2019" name="Int. J. Syst. Evol. Microbiol.">
        <title>The Global Catalogue of Microorganisms (GCM) 10K type strain sequencing project: providing services to taxonomists for standard genome sequencing and annotation.</title>
        <authorList>
            <consortium name="The Broad Institute Genomics Platform"/>
            <consortium name="The Broad Institute Genome Sequencing Center for Infectious Disease"/>
            <person name="Wu L."/>
            <person name="Ma J."/>
        </authorList>
    </citation>
    <scope>NUCLEOTIDE SEQUENCE [LARGE SCALE GENOMIC DNA]</scope>
    <source>
        <strain evidence="3">CCUG 56698</strain>
    </source>
</reference>
<organism evidence="2 3">
    <name type="scientific">Schaalia naturae</name>
    <dbReference type="NCBI Taxonomy" id="635203"/>
    <lineage>
        <taxon>Bacteria</taxon>
        <taxon>Bacillati</taxon>
        <taxon>Actinomycetota</taxon>
        <taxon>Actinomycetes</taxon>
        <taxon>Actinomycetales</taxon>
        <taxon>Actinomycetaceae</taxon>
        <taxon>Schaalia</taxon>
    </lineage>
</organism>
<evidence type="ECO:0000313" key="3">
    <source>
        <dbReference type="Proteomes" id="UP001596527"/>
    </source>
</evidence>
<accession>A0ABW2SID7</accession>
<dbReference type="Pfam" id="PF13472">
    <property type="entry name" value="Lipase_GDSL_2"/>
    <property type="match status" value="1"/>
</dbReference>
<gene>
    <name evidence="2" type="ORF">ACFQWG_01505</name>
</gene>
<dbReference type="EMBL" id="JBHTEF010000001">
    <property type="protein sequence ID" value="MFC7579902.1"/>
    <property type="molecule type" value="Genomic_DNA"/>
</dbReference>
<protein>
    <submittedName>
        <fullName evidence="2">GDSL-type esterase/lipase family protein</fullName>
    </submittedName>
</protein>
<keyword evidence="3" id="KW-1185">Reference proteome</keyword>
<proteinExistence type="predicted"/>
<dbReference type="PANTHER" id="PTHR30383">
    <property type="entry name" value="THIOESTERASE 1/PROTEASE 1/LYSOPHOSPHOLIPASE L1"/>
    <property type="match status" value="1"/>
</dbReference>
<dbReference type="Gene3D" id="3.40.50.1110">
    <property type="entry name" value="SGNH hydrolase"/>
    <property type="match status" value="1"/>
</dbReference>
<dbReference type="RefSeq" id="WP_380971462.1">
    <property type="nucleotide sequence ID" value="NZ_JBHTEF010000001.1"/>
</dbReference>
<dbReference type="Proteomes" id="UP001596527">
    <property type="component" value="Unassembled WGS sequence"/>
</dbReference>
<evidence type="ECO:0000313" key="2">
    <source>
        <dbReference type="EMBL" id="MFC7579902.1"/>
    </source>
</evidence>
<name>A0ABW2SID7_9ACTO</name>
<dbReference type="InterPro" id="IPR051532">
    <property type="entry name" value="Ester_Hydrolysis_Enzymes"/>
</dbReference>
<feature type="domain" description="SGNH hydrolase-type esterase" evidence="1">
    <location>
        <begin position="54"/>
        <end position="193"/>
    </location>
</feature>
<dbReference type="InterPro" id="IPR036514">
    <property type="entry name" value="SGNH_hydro_sf"/>
</dbReference>
<dbReference type="SUPFAM" id="SSF52266">
    <property type="entry name" value="SGNH hydrolase"/>
    <property type="match status" value="1"/>
</dbReference>
<sequence>MSVTCSARGGGAYSENQWYEPYVYQARNLSSGDGADVVMAGDSLTMYGLWDEFFDGVEVANRGIGSDTAEGFLNRVDTIVSERPRKVFLMIGTNDVSRDHATGDTVGYVRQTFEELHAQLPDAEIYLQSVLPRTSKYVGQVEELNSEYEALCEELGYVEWVDLYSFYCEADGTPKAELFATDGYHMSGKGYELRASQIRDLVEE</sequence>
<dbReference type="InterPro" id="IPR013830">
    <property type="entry name" value="SGNH_hydro"/>
</dbReference>
<evidence type="ECO:0000259" key="1">
    <source>
        <dbReference type="Pfam" id="PF13472"/>
    </source>
</evidence>
<comment type="caution">
    <text evidence="2">The sequence shown here is derived from an EMBL/GenBank/DDBJ whole genome shotgun (WGS) entry which is preliminary data.</text>
</comment>